<dbReference type="NCBIfam" id="TIGR02292">
    <property type="entry name" value="ygfB_yecA"/>
    <property type="match status" value="1"/>
</dbReference>
<dbReference type="Proteomes" id="UP000604481">
    <property type="component" value="Unassembled WGS sequence"/>
</dbReference>
<evidence type="ECO:0000313" key="2">
    <source>
        <dbReference type="Proteomes" id="UP000604481"/>
    </source>
</evidence>
<dbReference type="RefSeq" id="WP_194114807.1">
    <property type="nucleotide sequence ID" value="NZ_JADFUA010000001.1"/>
</dbReference>
<organism evidence="1 2">
    <name type="scientific">Chitinilyticum piscinae</name>
    <dbReference type="NCBI Taxonomy" id="2866724"/>
    <lineage>
        <taxon>Bacteria</taxon>
        <taxon>Pseudomonadati</taxon>
        <taxon>Pseudomonadota</taxon>
        <taxon>Betaproteobacteria</taxon>
        <taxon>Neisseriales</taxon>
        <taxon>Chitinibacteraceae</taxon>
        <taxon>Chitinilyticum</taxon>
    </lineage>
</organism>
<keyword evidence="2" id="KW-1185">Reference proteome</keyword>
<gene>
    <name evidence="1" type="ORF">INR99_03035</name>
</gene>
<proteinExistence type="predicted"/>
<dbReference type="InterPro" id="IPR011978">
    <property type="entry name" value="YgfB-like"/>
</dbReference>
<dbReference type="SUPFAM" id="SSF101327">
    <property type="entry name" value="YgfB-like"/>
    <property type="match status" value="1"/>
</dbReference>
<dbReference type="AlphaFoldDB" id="A0A8J7K9L0"/>
<dbReference type="InterPro" id="IPR036255">
    <property type="entry name" value="YgfB-like_sf"/>
</dbReference>
<sequence>MNQPVAPALSEADIDRLDQFLARHADQDGLDVSMLHGYLTAIQLSPVQLHPRDWMPRISGPDAAPKFESQAESEQITALIMAYYNEIASALRSAEPVDAFDPVLYFDDDGKPDCSGWSLGFVIGMHLFAQDVWLPYFEREDTATLLSLMMALAGPESTAELQKQMPAEVNVHEAIAAELAIFVVELQQRIQAIEAERQAGKQP</sequence>
<evidence type="ECO:0000313" key="1">
    <source>
        <dbReference type="EMBL" id="MBE9608314.1"/>
    </source>
</evidence>
<dbReference type="Pfam" id="PF03695">
    <property type="entry name" value="UPF0149"/>
    <property type="match status" value="1"/>
</dbReference>
<dbReference type="EMBL" id="JADFUA010000001">
    <property type="protein sequence ID" value="MBE9608314.1"/>
    <property type="molecule type" value="Genomic_DNA"/>
</dbReference>
<name>A0A8J7K9L0_9NEIS</name>
<protein>
    <submittedName>
        <fullName evidence="1">YecA family protein</fullName>
    </submittedName>
</protein>
<dbReference type="Gene3D" id="1.20.120.740">
    <property type="entry name" value="YgfB uncharacterised protein family UPF0149, PF03695"/>
    <property type="match status" value="1"/>
</dbReference>
<comment type="caution">
    <text evidence="1">The sequence shown here is derived from an EMBL/GenBank/DDBJ whole genome shotgun (WGS) entry which is preliminary data.</text>
</comment>
<accession>A0A8J7K9L0</accession>
<reference evidence="1 2" key="1">
    <citation type="submission" date="2020-10" db="EMBL/GenBank/DDBJ databases">
        <title>The genome sequence of Chitinilyticum litopenaei 4Y14.</title>
        <authorList>
            <person name="Liu Y."/>
        </authorList>
    </citation>
    <scope>NUCLEOTIDE SEQUENCE [LARGE SCALE GENOMIC DNA]</scope>
    <source>
        <strain evidence="1 2">4Y14</strain>
    </source>
</reference>